<organism evidence="1 2">
    <name type="scientific">Kordiimonas sediminis</name>
    <dbReference type="NCBI Taxonomy" id="1735581"/>
    <lineage>
        <taxon>Bacteria</taxon>
        <taxon>Pseudomonadati</taxon>
        <taxon>Pseudomonadota</taxon>
        <taxon>Alphaproteobacteria</taxon>
        <taxon>Kordiimonadales</taxon>
        <taxon>Kordiimonadaceae</taxon>
        <taxon>Kordiimonas</taxon>
    </lineage>
</organism>
<reference evidence="1" key="1">
    <citation type="journal article" date="2014" name="Int. J. Syst. Evol. Microbiol.">
        <title>Complete genome sequence of Corynebacterium casei LMG S-19264T (=DSM 44701T), isolated from a smear-ripened cheese.</title>
        <authorList>
            <consortium name="US DOE Joint Genome Institute (JGI-PGF)"/>
            <person name="Walter F."/>
            <person name="Albersmeier A."/>
            <person name="Kalinowski J."/>
            <person name="Ruckert C."/>
        </authorList>
    </citation>
    <scope>NUCLEOTIDE SEQUENCE</scope>
    <source>
        <strain evidence="1">KCTC 42590</strain>
    </source>
</reference>
<sequence length="214" mass="23532">MDINNFKTQFSPTRPLLLVDADEVLLKFVERLDVFLADQGYTLTMTSFRLAGNIRHTATQEVAAPETVKNLIGNFFDTCVGDMAAVDHAAHCLSNLSELYQIAILSNVPAHCRQRRAKNLADLGMDYPVLANAGGKGPAVADLLSWSDNGVVFIDDLPPQHASVAQHAPDCHRIHTVADKNLAALIGRAEHAHVRIDNWPDIEKHLLHWTVSDA</sequence>
<evidence type="ECO:0008006" key="3">
    <source>
        <dbReference type="Google" id="ProtNLM"/>
    </source>
</evidence>
<protein>
    <recommendedName>
        <fullName evidence="3">HAD family hydrolase</fullName>
    </recommendedName>
</protein>
<dbReference type="InterPro" id="IPR036412">
    <property type="entry name" value="HAD-like_sf"/>
</dbReference>
<keyword evidence="2" id="KW-1185">Reference proteome</keyword>
<dbReference type="Proteomes" id="UP000630923">
    <property type="component" value="Unassembled WGS sequence"/>
</dbReference>
<gene>
    <name evidence="1" type="ORF">GCM10017044_26400</name>
</gene>
<evidence type="ECO:0000313" key="2">
    <source>
        <dbReference type="Proteomes" id="UP000630923"/>
    </source>
</evidence>
<proteinExistence type="predicted"/>
<dbReference type="AlphaFoldDB" id="A0A919E8Y2"/>
<evidence type="ECO:0000313" key="1">
    <source>
        <dbReference type="EMBL" id="GHF29831.1"/>
    </source>
</evidence>
<dbReference type="EMBL" id="BNCI01000002">
    <property type="protein sequence ID" value="GHF29831.1"/>
    <property type="molecule type" value="Genomic_DNA"/>
</dbReference>
<accession>A0A919E8Y2</accession>
<reference evidence="1" key="2">
    <citation type="submission" date="2020-09" db="EMBL/GenBank/DDBJ databases">
        <authorList>
            <person name="Sun Q."/>
            <person name="Kim S."/>
        </authorList>
    </citation>
    <scope>NUCLEOTIDE SEQUENCE</scope>
    <source>
        <strain evidence="1">KCTC 42590</strain>
    </source>
</reference>
<dbReference type="RefSeq" id="WP_191253720.1">
    <property type="nucleotide sequence ID" value="NZ_BNCI01000002.1"/>
</dbReference>
<comment type="caution">
    <text evidence="1">The sequence shown here is derived from an EMBL/GenBank/DDBJ whole genome shotgun (WGS) entry which is preliminary data.</text>
</comment>
<name>A0A919E8Y2_9PROT</name>
<dbReference type="SUPFAM" id="SSF56784">
    <property type="entry name" value="HAD-like"/>
    <property type="match status" value="1"/>
</dbReference>